<dbReference type="InterPro" id="IPR008258">
    <property type="entry name" value="Transglycosylase_SLT_dom_1"/>
</dbReference>
<feature type="domain" description="Transglycosylase SLT" evidence="2">
    <location>
        <begin position="54"/>
        <end position="152"/>
    </location>
</feature>
<dbReference type="PANTHER" id="PTHR37423:SF2">
    <property type="entry name" value="MEMBRANE-BOUND LYTIC MUREIN TRANSGLYCOSYLASE C"/>
    <property type="match status" value="1"/>
</dbReference>
<proteinExistence type="predicted"/>
<accession>G5GMB4</accession>
<dbReference type="RefSeq" id="WP_006691845.1">
    <property type="nucleotide sequence ID" value="NZ_JH376797.1"/>
</dbReference>
<dbReference type="eggNOG" id="COG0741">
    <property type="taxonomic scope" value="Bacteria"/>
</dbReference>
<evidence type="ECO:0000313" key="3">
    <source>
        <dbReference type="EMBL" id="EHG22359.1"/>
    </source>
</evidence>
<comment type="caution">
    <text evidence="3">The sequence shown here is derived from an EMBL/GenBank/DDBJ whole genome shotgun (WGS) entry which is preliminary data.</text>
</comment>
<dbReference type="Pfam" id="PF01464">
    <property type="entry name" value="SLT"/>
    <property type="match status" value="1"/>
</dbReference>
<dbReference type="PATRIC" id="fig|679201.3.peg.397"/>
<dbReference type="CDD" id="cd00254">
    <property type="entry name" value="LT-like"/>
    <property type="match status" value="1"/>
</dbReference>
<feature type="signal peptide" evidence="1">
    <location>
        <begin position="1"/>
        <end position="24"/>
    </location>
</feature>
<sequence>MPYIKLFLACATSWLLLLPLRAEAADVYSVIYSDASYYNGNPVECDWIANAVLYASASYNVDPLLITAVMETESHFYMGAGSRAGAIGLMQLMPNTAAGIGVNPYDPLGNVIGGTIYLRTQLDNFGSWGEYGVTTAVAAYNAGPGAVYQYGGIPPYAETRDYVVKVHRAYMNLYNMCQY</sequence>
<evidence type="ECO:0000256" key="1">
    <source>
        <dbReference type="SAM" id="SignalP"/>
    </source>
</evidence>
<dbReference type="HOGENOM" id="CLU_065765_8_0_9"/>
<gene>
    <name evidence="3" type="ORF">HMPREF9334_00395</name>
</gene>
<organism evidence="3 4">
    <name type="scientific">Selenomonas infelix ATCC 43532</name>
    <dbReference type="NCBI Taxonomy" id="679201"/>
    <lineage>
        <taxon>Bacteria</taxon>
        <taxon>Bacillati</taxon>
        <taxon>Bacillota</taxon>
        <taxon>Negativicutes</taxon>
        <taxon>Selenomonadales</taxon>
        <taxon>Selenomonadaceae</taxon>
        <taxon>Selenomonas</taxon>
    </lineage>
</organism>
<dbReference type="Gene3D" id="1.10.530.10">
    <property type="match status" value="1"/>
</dbReference>
<dbReference type="AlphaFoldDB" id="G5GMB4"/>
<dbReference type="STRING" id="679201.HMPREF9334_00395"/>
<dbReference type="PANTHER" id="PTHR37423">
    <property type="entry name" value="SOLUBLE LYTIC MUREIN TRANSGLYCOSYLASE-RELATED"/>
    <property type="match status" value="1"/>
</dbReference>
<feature type="chain" id="PRO_5003477405" description="Transglycosylase SLT domain-containing protein" evidence="1">
    <location>
        <begin position="25"/>
        <end position="179"/>
    </location>
</feature>
<dbReference type="OrthoDB" id="9815002at2"/>
<dbReference type="EMBL" id="ACZM01000003">
    <property type="protein sequence ID" value="EHG22359.1"/>
    <property type="molecule type" value="Genomic_DNA"/>
</dbReference>
<reference evidence="3 4" key="1">
    <citation type="submission" date="2011-08" db="EMBL/GenBank/DDBJ databases">
        <title>The Genome Sequence of Selenomonas infelix ATCC 43532.</title>
        <authorList>
            <consortium name="The Broad Institute Genome Sequencing Platform"/>
            <person name="Earl A."/>
            <person name="Ward D."/>
            <person name="Feldgarden M."/>
            <person name="Gevers D."/>
            <person name="Izard J."/>
            <person name="Blanton J.M."/>
            <person name="Baranova O.V."/>
            <person name="Dewhirst F.E."/>
            <person name="Young S.K."/>
            <person name="Zeng Q."/>
            <person name="Gargeya S."/>
            <person name="Fitzgerald M."/>
            <person name="Haas B."/>
            <person name="Abouelleil A."/>
            <person name="Alvarado L."/>
            <person name="Arachchi H.M."/>
            <person name="Berlin A."/>
            <person name="Brown A."/>
            <person name="Chapman S.B."/>
            <person name="Chen Z."/>
            <person name="Dunbar C."/>
            <person name="Freedman E."/>
            <person name="Gearin G."/>
            <person name="Gellesch M."/>
            <person name="Goldberg J."/>
            <person name="Griggs A."/>
            <person name="Gujja S."/>
            <person name="Heiman D."/>
            <person name="Howarth C."/>
            <person name="Larson L."/>
            <person name="Lui A."/>
            <person name="MacDonald P.J.P."/>
            <person name="Montmayeur A."/>
            <person name="Murphy C."/>
            <person name="Neiman D."/>
            <person name="Pearson M."/>
            <person name="Priest M."/>
            <person name="Roberts A."/>
            <person name="Saif S."/>
            <person name="Shea T."/>
            <person name="Shenoy N."/>
            <person name="Sisk P."/>
            <person name="Stolte C."/>
            <person name="Sykes S."/>
            <person name="Wortman J."/>
            <person name="Nusbaum C."/>
            <person name="Birren B."/>
        </authorList>
    </citation>
    <scope>NUCLEOTIDE SEQUENCE [LARGE SCALE GENOMIC DNA]</scope>
    <source>
        <strain evidence="3 4">ATCC 43532</strain>
    </source>
</reference>
<dbReference type="SUPFAM" id="SSF53955">
    <property type="entry name" value="Lysozyme-like"/>
    <property type="match status" value="1"/>
</dbReference>
<protein>
    <recommendedName>
        <fullName evidence="2">Transglycosylase SLT domain-containing protein</fullName>
    </recommendedName>
</protein>
<dbReference type="InterPro" id="IPR023346">
    <property type="entry name" value="Lysozyme-like_dom_sf"/>
</dbReference>
<keyword evidence="4" id="KW-1185">Reference proteome</keyword>
<dbReference type="Proteomes" id="UP000004129">
    <property type="component" value="Unassembled WGS sequence"/>
</dbReference>
<evidence type="ECO:0000313" key="4">
    <source>
        <dbReference type="Proteomes" id="UP000004129"/>
    </source>
</evidence>
<evidence type="ECO:0000259" key="2">
    <source>
        <dbReference type="Pfam" id="PF01464"/>
    </source>
</evidence>
<keyword evidence="1" id="KW-0732">Signal</keyword>
<name>G5GMB4_9FIRM</name>